<evidence type="ECO:0000313" key="11">
    <source>
        <dbReference type="EMBL" id="PVH24271.1"/>
    </source>
</evidence>
<evidence type="ECO:0000256" key="5">
    <source>
        <dbReference type="ARBA" id="ARBA00022989"/>
    </source>
</evidence>
<keyword evidence="4 9" id="KW-0812">Transmembrane</keyword>
<dbReference type="Gene3D" id="1.10.3730.20">
    <property type="match status" value="1"/>
</dbReference>
<evidence type="ECO:0000313" key="12">
    <source>
        <dbReference type="Proteomes" id="UP000245627"/>
    </source>
</evidence>
<dbReference type="Pfam" id="PF00893">
    <property type="entry name" value="Multi_Drug_Res"/>
    <property type="match status" value="1"/>
</dbReference>
<dbReference type="PANTHER" id="PTHR30561:SF0">
    <property type="entry name" value="GUANIDINIUM EXPORTER"/>
    <property type="match status" value="1"/>
</dbReference>
<protein>
    <recommendedName>
        <fullName evidence="8">Guanidinium exporter</fullName>
    </recommendedName>
</protein>
<dbReference type="RefSeq" id="WP_116776669.1">
    <property type="nucleotide sequence ID" value="NZ_QDKG01000006.1"/>
</dbReference>
<dbReference type="EMBL" id="QDKG01000006">
    <property type="protein sequence ID" value="PVH24271.1"/>
    <property type="molecule type" value="Genomic_DNA"/>
</dbReference>
<keyword evidence="6 10" id="KW-0472">Membrane</keyword>
<dbReference type="SUPFAM" id="SSF103481">
    <property type="entry name" value="Multidrug resistance efflux transporter EmrE"/>
    <property type="match status" value="1"/>
</dbReference>
<dbReference type="PANTHER" id="PTHR30561">
    <property type="entry name" value="SMR FAMILY PROTON-DEPENDENT DRUG EFFLUX TRANSPORTER SUGE"/>
    <property type="match status" value="1"/>
</dbReference>
<evidence type="ECO:0000256" key="8">
    <source>
        <dbReference type="ARBA" id="ARBA00039168"/>
    </source>
</evidence>
<dbReference type="InterPro" id="IPR037185">
    <property type="entry name" value="EmrE-like"/>
</dbReference>
<feature type="transmembrane region" description="Helical" evidence="10">
    <location>
        <begin position="29"/>
        <end position="46"/>
    </location>
</feature>
<evidence type="ECO:0000256" key="1">
    <source>
        <dbReference type="ARBA" id="ARBA00004651"/>
    </source>
</evidence>
<dbReference type="GO" id="GO:0022857">
    <property type="term" value="F:transmembrane transporter activity"/>
    <property type="evidence" value="ECO:0007669"/>
    <property type="project" value="InterPro"/>
</dbReference>
<comment type="caution">
    <text evidence="11">The sequence shown here is derived from an EMBL/GenBank/DDBJ whole genome shotgun (WGS) entry which is preliminary data.</text>
</comment>
<sequence length="104" mass="11221">MNWVYLILAGVLEIGFTSALKLSNNFTNFKWVATFVVCIVLSFYLINLATRTIPLGTAYAIWTGLGAAGTVMVGAYFFNEPLSAGRIFFICTLIGSVVGLKAVS</sequence>
<organism evidence="11 12">
    <name type="scientific">Sphingobacterium corticibacter</name>
    <dbReference type="NCBI Taxonomy" id="2171749"/>
    <lineage>
        <taxon>Bacteria</taxon>
        <taxon>Pseudomonadati</taxon>
        <taxon>Bacteroidota</taxon>
        <taxon>Sphingobacteriia</taxon>
        <taxon>Sphingobacteriales</taxon>
        <taxon>Sphingobacteriaceae</taxon>
        <taxon>Sphingobacterium</taxon>
    </lineage>
</organism>
<keyword evidence="5 10" id="KW-1133">Transmembrane helix</keyword>
<feature type="transmembrane region" description="Helical" evidence="10">
    <location>
        <begin position="84"/>
        <end position="103"/>
    </location>
</feature>
<dbReference type="FunFam" id="1.10.3730.20:FF:000001">
    <property type="entry name" value="Quaternary ammonium compound resistance transporter SugE"/>
    <property type="match status" value="1"/>
</dbReference>
<keyword evidence="12" id="KW-1185">Reference proteome</keyword>
<name>A0A2T8HFQ3_9SPHI</name>
<evidence type="ECO:0000256" key="9">
    <source>
        <dbReference type="RuleBase" id="RU003942"/>
    </source>
</evidence>
<feature type="transmembrane region" description="Helical" evidence="10">
    <location>
        <begin position="58"/>
        <end position="78"/>
    </location>
</feature>
<evidence type="ECO:0000256" key="2">
    <source>
        <dbReference type="ARBA" id="ARBA00022448"/>
    </source>
</evidence>
<accession>A0A2T8HFQ3</accession>
<dbReference type="AlphaFoldDB" id="A0A2T8HFQ3"/>
<dbReference type="OrthoDB" id="21828at2"/>
<keyword evidence="2" id="KW-0813">Transport</keyword>
<evidence type="ECO:0000256" key="10">
    <source>
        <dbReference type="SAM" id="Phobius"/>
    </source>
</evidence>
<evidence type="ECO:0000256" key="3">
    <source>
        <dbReference type="ARBA" id="ARBA00022475"/>
    </source>
</evidence>
<dbReference type="GO" id="GO:1990961">
    <property type="term" value="P:xenobiotic detoxification by transmembrane export across the plasma membrane"/>
    <property type="evidence" value="ECO:0007669"/>
    <property type="project" value="UniProtKB-ARBA"/>
</dbReference>
<dbReference type="InterPro" id="IPR045324">
    <property type="entry name" value="Small_multidrug_res"/>
</dbReference>
<evidence type="ECO:0000256" key="7">
    <source>
        <dbReference type="ARBA" id="ARBA00038151"/>
    </source>
</evidence>
<dbReference type="Proteomes" id="UP000245627">
    <property type="component" value="Unassembled WGS sequence"/>
</dbReference>
<evidence type="ECO:0000256" key="4">
    <source>
        <dbReference type="ARBA" id="ARBA00022692"/>
    </source>
</evidence>
<comment type="similarity">
    <text evidence="7">Belongs to the drug/metabolite transporter (DMT) superfamily. Small multidrug resistance (SMR) (TC 2.A.7.1) family. Gdx/SugE subfamily.</text>
</comment>
<proteinExistence type="inferred from homology"/>
<gene>
    <name evidence="11" type="ORF">DC487_14390</name>
</gene>
<dbReference type="InterPro" id="IPR000390">
    <property type="entry name" value="Small_drug/metabolite_transptr"/>
</dbReference>
<reference evidence="11 12" key="1">
    <citation type="submission" date="2018-04" db="EMBL/GenBank/DDBJ databases">
        <title>Sphingobacterium cortibacter sp. nov.</title>
        <authorList>
            <person name="Li Y."/>
        </authorList>
    </citation>
    <scope>NUCLEOTIDE SEQUENCE [LARGE SCALE GENOMIC DNA]</scope>
    <source>
        <strain evidence="11 12">2c-3</strain>
    </source>
</reference>
<dbReference type="GO" id="GO:0005886">
    <property type="term" value="C:plasma membrane"/>
    <property type="evidence" value="ECO:0007669"/>
    <property type="project" value="UniProtKB-SubCell"/>
</dbReference>
<keyword evidence="3" id="KW-1003">Cell membrane</keyword>
<evidence type="ECO:0000256" key="6">
    <source>
        <dbReference type="ARBA" id="ARBA00023136"/>
    </source>
</evidence>
<comment type="subcellular location">
    <subcellularLocation>
        <location evidence="1 9">Cell membrane</location>
        <topology evidence="1 9">Multi-pass membrane protein</topology>
    </subcellularLocation>
</comment>